<reference evidence="1 2" key="1">
    <citation type="submission" date="2019-10" db="EMBL/GenBank/DDBJ databases">
        <title>Description of Paenibacillus humi sp. nov.</title>
        <authorList>
            <person name="Carlier A."/>
            <person name="Qi S."/>
        </authorList>
    </citation>
    <scope>NUCLEOTIDE SEQUENCE [LARGE SCALE GENOMIC DNA]</scope>
    <source>
        <strain evidence="1 2">LMG 31461</strain>
    </source>
</reference>
<evidence type="ECO:0000313" key="2">
    <source>
        <dbReference type="Proteomes" id="UP000653578"/>
    </source>
</evidence>
<keyword evidence="2" id="KW-1185">Reference proteome</keyword>
<dbReference type="Gene3D" id="2.40.30.10">
    <property type="entry name" value="Translation factors"/>
    <property type="match status" value="1"/>
</dbReference>
<evidence type="ECO:0000313" key="1">
    <source>
        <dbReference type="EMBL" id="NOU62577.1"/>
    </source>
</evidence>
<dbReference type="EMBL" id="WHNY01000004">
    <property type="protein sequence ID" value="NOU62577.1"/>
    <property type="molecule type" value="Genomic_DNA"/>
</dbReference>
<accession>A0ABX1X2E2</accession>
<protein>
    <submittedName>
        <fullName evidence="1">Uncharacterized protein</fullName>
    </submittedName>
</protein>
<dbReference type="RefSeq" id="WP_171628394.1">
    <property type="nucleotide sequence ID" value="NZ_WHNY01000004.1"/>
</dbReference>
<sequence>MWISNEANRGFPPDFKVKYRFFSQEEGGRKILPRQGYRSDFALEEDFLDTGIELRVIHPEFEDENGDIIINETRSVLESGTARMWIMFPKARKQRHIHDIKVGLKGYFMEGPRCVAEAEIIEIIGLFTNPRTE</sequence>
<name>A0ABX1X2E2_9BACL</name>
<dbReference type="Proteomes" id="UP000653578">
    <property type="component" value="Unassembled WGS sequence"/>
</dbReference>
<gene>
    <name evidence="1" type="ORF">GC096_00775</name>
</gene>
<organism evidence="1 2">
    <name type="scientific">Paenibacillus plantarum</name>
    <dbReference type="NCBI Taxonomy" id="2654975"/>
    <lineage>
        <taxon>Bacteria</taxon>
        <taxon>Bacillati</taxon>
        <taxon>Bacillota</taxon>
        <taxon>Bacilli</taxon>
        <taxon>Bacillales</taxon>
        <taxon>Paenibacillaceae</taxon>
        <taxon>Paenibacillus</taxon>
    </lineage>
</organism>
<comment type="caution">
    <text evidence="1">The sequence shown here is derived from an EMBL/GenBank/DDBJ whole genome shotgun (WGS) entry which is preliminary data.</text>
</comment>
<proteinExistence type="predicted"/>